<keyword evidence="3 7" id="KW-0312">Gluconeogenesis</keyword>
<sequence>MRRPLIGGNWKMNTTLSDASVLATAVKNGVAELEGVEVVLFPPFVWLYPVFEIIEKGPSFLTLGAQNMHFLDEGAYTGEISPLMLKNMCQYVILGHSERRTYFNEKNELINDKVKSALHHGLSPVICLGEYKKEDKVEAKNDVFVQLKAVLKDIPKDLIKKAVLVYEPVWAIGTGKPASGVYAASMVLQMRQTLAKMYNLETASQIRILYGGSVTADNILEFTSQREIDGALVGGTSLKAKEFISICRQVAQATK</sequence>
<dbReference type="GO" id="GO:0019563">
    <property type="term" value="P:glycerol catabolic process"/>
    <property type="evidence" value="ECO:0007669"/>
    <property type="project" value="TreeGrafter"/>
</dbReference>
<comment type="subunit">
    <text evidence="7 8">Homodimer.</text>
</comment>
<keyword evidence="6 7" id="KW-0413">Isomerase</keyword>
<dbReference type="InterPro" id="IPR022896">
    <property type="entry name" value="TrioseP_Isoase_bac/euk"/>
</dbReference>
<dbReference type="PANTHER" id="PTHR21139">
    <property type="entry name" value="TRIOSEPHOSPHATE ISOMERASE"/>
    <property type="match status" value="1"/>
</dbReference>
<comment type="function">
    <text evidence="7">Involved in the gluconeogenesis. Catalyzes stereospecifically the conversion of dihydroxyacetone phosphate (DHAP) to D-glyceraldehyde-3-phosphate (G3P).</text>
</comment>
<dbReference type="UniPathway" id="UPA00109">
    <property type="reaction ID" value="UER00189"/>
</dbReference>
<feature type="active site" description="Proton acceptor" evidence="7">
    <location>
        <position position="167"/>
    </location>
</feature>
<feature type="binding site" evidence="7">
    <location>
        <position position="213"/>
    </location>
    <ligand>
        <name>substrate</name>
    </ligand>
</feature>
<evidence type="ECO:0000313" key="9">
    <source>
        <dbReference type="EMBL" id="PIP21478.1"/>
    </source>
</evidence>
<dbReference type="CDD" id="cd00311">
    <property type="entry name" value="TIM"/>
    <property type="match status" value="1"/>
</dbReference>
<dbReference type="HAMAP" id="MF_00147_B">
    <property type="entry name" value="TIM_B"/>
    <property type="match status" value="1"/>
</dbReference>
<dbReference type="NCBIfam" id="TIGR00419">
    <property type="entry name" value="tim"/>
    <property type="match status" value="1"/>
</dbReference>
<dbReference type="Pfam" id="PF00121">
    <property type="entry name" value="TIM"/>
    <property type="match status" value="1"/>
</dbReference>
<dbReference type="InterPro" id="IPR000652">
    <property type="entry name" value="Triosephosphate_isomerase"/>
</dbReference>
<dbReference type="SUPFAM" id="SSF51351">
    <property type="entry name" value="Triosephosphate isomerase (TIM)"/>
    <property type="match status" value="1"/>
</dbReference>
<feature type="binding site" evidence="7">
    <location>
        <position position="173"/>
    </location>
    <ligand>
        <name>substrate</name>
    </ligand>
</feature>
<keyword evidence="5 7" id="KW-0324">Glycolysis</keyword>
<comment type="caution">
    <text evidence="9">The sequence shown here is derived from an EMBL/GenBank/DDBJ whole genome shotgun (WGS) entry which is preliminary data.</text>
</comment>
<reference evidence="9 10" key="1">
    <citation type="submission" date="2017-09" db="EMBL/GenBank/DDBJ databases">
        <title>Depth-based differentiation of microbial function through sediment-hosted aquifers and enrichment of novel symbionts in the deep terrestrial subsurface.</title>
        <authorList>
            <person name="Probst A.J."/>
            <person name="Ladd B."/>
            <person name="Jarett J.K."/>
            <person name="Geller-Mcgrath D.E."/>
            <person name="Sieber C.M."/>
            <person name="Emerson J.B."/>
            <person name="Anantharaman K."/>
            <person name="Thomas B.C."/>
            <person name="Malmstrom R."/>
            <person name="Stieglmeier M."/>
            <person name="Klingl A."/>
            <person name="Woyke T."/>
            <person name="Ryan C.M."/>
            <person name="Banfield J.F."/>
        </authorList>
    </citation>
    <scope>NUCLEOTIDE SEQUENCE [LARGE SCALE GENOMIC DNA]</scope>
    <source>
        <strain evidence="9">CG23_combo_of_CG06-09_8_20_14_all_40_13</strain>
    </source>
</reference>
<accession>A0A2G9YQG6</accession>
<evidence type="ECO:0000256" key="4">
    <source>
        <dbReference type="ARBA" id="ARBA00022490"/>
    </source>
</evidence>
<comment type="pathway">
    <text evidence="7 8">Carbohydrate biosynthesis; gluconeogenesis.</text>
</comment>
<dbReference type="PROSITE" id="PS00171">
    <property type="entry name" value="TIM_1"/>
    <property type="match status" value="1"/>
</dbReference>
<feature type="active site" description="Electrophile" evidence="7">
    <location>
        <position position="96"/>
    </location>
</feature>
<comment type="catalytic activity">
    <reaction evidence="7 8">
        <text>D-glyceraldehyde 3-phosphate = dihydroxyacetone phosphate</text>
        <dbReference type="Rhea" id="RHEA:18585"/>
        <dbReference type="ChEBI" id="CHEBI:57642"/>
        <dbReference type="ChEBI" id="CHEBI:59776"/>
        <dbReference type="EC" id="5.3.1.1"/>
    </reaction>
</comment>
<dbReference type="PANTHER" id="PTHR21139:SF42">
    <property type="entry name" value="TRIOSEPHOSPHATE ISOMERASE"/>
    <property type="match status" value="1"/>
</dbReference>
<evidence type="ECO:0000256" key="6">
    <source>
        <dbReference type="ARBA" id="ARBA00023235"/>
    </source>
</evidence>
<dbReference type="InterPro" id="IPR013785">
    <property type="entry name" value="Aldolase_TIM"/>
</dbReference>
<dbReference type="GO" id="GO:0006096">
    <property type="term" value="P:glycolytic process"/>
    <property type="evidence" value="ECO:0007669"/>
    <property type="project" value="UniProtKB-UniRule"/>
</dbReference>
<dbReference type="UniPathway" id="UPA00138"/>
<dbReference type="FunFam" id="3.20.20.70:FF:000016">
    <property type="entry name" value="Triosephosphate isomerase"/>
    <property type="match status" value="1"/>
</dbReference>
<evidence type="ECO:0000256" key="3">
    <source>
        <dbReference type="ARBA" id="ARBA00022432"/>
    </source>
</evidence>
<comment type="similarity">
    <text evidence="2 7 8">Belongs to the triosephosphate isomerase family.</text>
</comment>
<dbReference type="GO" id="GO:0046166">
    <property type="term" value="P:glyceraldehyde-3-phosphate biosynthetic process"/>
    <property type="evidence" value="ECO:0007669"/>
    <property type="project" value="TreeGrafter"/>
</dbReference>
<evidence type="ECO:0000256" key="7">
    <source>
        <dbReference type="HAMAP-Rule" id="MF_00147"/>
    </source>
</evidence>
<dbReference type="Gene3D" id="3.20.20.70">
    <property type="entry name" value="Aldolase class I"/>
    <property type="match status" value="1"/>
</dbReference>
<dbReference type="EMBL" id="PCRM01000037">
    <property type="protein sequence ID" value="PIP21478.1"/>
    <property type="molecule type" value="Genomic_DNA"/>
</dbReference>
<dbReference type="EC" id="5.3.1.1" evidence="7 8"/>
<evidence type="ECO:0000256" key="5">
    <source>
        <dbReference type="ARBA" id="ARBA00023152"/>
    </source>
</evidence>
<evidence type="ECO:0000256" key="8">
    <source>
        <dbReference type="RuleBase" id="RU363013"/>
    </source>
</evidence>
<protein>
    <recommendedName>
        <fullName evidence="7 8">Triosephosphate isomerase</fullName>
        <shortName evidence="7">TIM</shortName>
        <shortName evidence="7">TPI</shortName>
        <ecNumber evidence="7 8">5.3.1.1</ecNumber>
    </recommendedName>
    <alternativeName>
        <fullName evidence="7">Triose-phosphate isomerase</fullName>
    </alternativeName>
</protein>
<dbReference type="GO" id="GO:0004807">
    <property type="term" value="F:triose-phosphate isomerase activity"/>
    <property type="evidence" value="ECO:0007669"/>
    <property type="project" value="UniProtKB-UniRule"/>
</dbReference>
<evidence type="ECO:0000313" key="10">
    <source>
        <dbReference type="Proteomes" id="UP000231567"/>
    </source>
</evidence>
<evidence type="ECO:0000256" key="1">
    <source>
        <dbReference type="ARBA" id="ARBA00004680"/>
    </source>
</evidence>
<comment type="subcellular location">
    <subcellularLocation>
        <location evidence="7 8">Cytoplasm</location>
    </subcellularLocation>
</comment>
<feature type="binding site" evidence="7">
    <location>
        <begin position="9"/>
        <end position="11"/>
    </location>
    <ligand>
        <name>substrate</name>
    </ligand>
</feature>
<dbReference type="GO" id="GO:0005829">
    <property type="term" value="C:cytosol"/>
    <property type="evidence" value="ECO:0007669"/>
    <property type="project" value="TreeGrafter"/>
</dbReference>
<keyword evidence="4 7" id="KW-0963">Cytoplasm</keyword>
<dbReference type="InterPro" id="IPR020861">
    <property type="entry name" value="Triosephosphate_isomerase_AS"/>
</dbReference>
<gene>
    <name evidence="7" type="primary">tpiA</name>
    <name evidence="9" type="ORF">COX39_02700</name>
</gene>
<evidence type="ECO:0000256" key="2">
    <source>
        <dbReference type="ARBA" id="ARBA00007422"/>
    </source>
</evidence>
<organism evidence="9 10">
    <name type="scientific">Candidatus Nealsonbacteria bacterium CG23_combo_of_CG06-09_8_20_14_all_40_13</name>
    <dbReference type="NCBI Taxonomy" id="1974724"/>
    <lineage>
        <taxon>Bacteria</taxon>
        <taxon>Candidatus Nealsoniibacteriota</taxon>
    </lineage>
</organism>
<comment type="pathway">
    <text evidence="1 7 8">Carbohydrate degradation; glycolysis; D-glyceraldehyde 3-phosphate from glycerone phosphate: step 1/1.</text>
</comment>
<feature type="binding site" evidence="7">
    <location>
        <begin position="234"/>
        <end position="235"/>
    </location>
    <ligand>
        <name>substrate</name>
    </ligand>
</feature>
<dbReference type="GO" id="GO:0006094">
    <property type="term" value="P:gluconeogenesis"/>
    <property type="evidence" value="ECO:0007669"/>
    <property type="project" value="UniProtKB-UniRule"/>
</dbReference>
<name>A0A2G9YQG6_9BACT</name>
<dbReference type="Proteomes" id="UP000231567">
    <property type="component" value="Unassembled WGS sequence"/>
</dbReference>
<dbReference type="AlphaFoldDB" id="A0A2G9YQG6"/>
<dbReference type="InterPro" id="IPR035990">
    <property type="entry name" value="TIM_sf"/>
</dbReference>
<proteinExistence type="inferred from homology"/>
<dbReference type="PROSITE" id="PS51440">
    <property type="entry name" value="TIM_2"/>
    <property type="match status" value="1"/>
</dbReference>